<keyword evidence="2" id="KW-0378">Hydrolase</keyword>
<gene>
    <name evidence="6" type="ORF">OOZ53_19710</name>
</gene>
<dbReference type="InterPro" id="IPR050884">
    <property type="entry name" value="CNP_phosphodiesterase-III"/>
</dbReference>
<dbReference type="EMBL" id="JAPJZH010000014">
    <property type="protein sequence ID" value="MDA4847597.1"/>
    <property type="molecule type" value="Genomic_DNA"/>
</dbReference>
<reference evidence="6" key="1">
    <citation type="submission" date="2022-11" db="EMBL/GenBank/DDBJ databases">
        <title>Hoeflea poritis sp. nov., isolated from scleractinian coral Porites lutea.</title>
        <authorList>
            <person name="Zhang G."/>
            <person name="Wei Q."/>
            <person name="Cai L."/>
        </authorList>
    </citation>
    <scope>NUCLEOTIDE SEQUENCE</scope>
    <source>
        <strain evidence="6">E7-10</strain>
    </source>
</reference>
<dbReference type="SUPFAM" id="SSF56300">
    <property type="entry name" value="Metallo-dependent phosphatases"/>
    <property type="match status" value="1"/>
</dbReference>
<dbReference type="PANTHER" id="PTHR42988">
    <property type="entry name" value="PHOSPHOHYDROLASE"/>
    <property type="match status" value="1"/>
</dbReference>
<dbReference type="Pfam" id="PF00149">
    <property type="entry name" value="Metallophos"/>
    <property type="match status" value="1"/>
</dbReference>
<evidence type="ECO:0000256" key="3">
    <source>
        <dbReference type="ARBA" id="ARBA00023004"/>
    </source>
</evidence>
<keyword evidence="3" id="KW-0408">Iron</keyword>
<evidence type="ECO:0000256" key="2">
    <source>
        <dbReference type="ARBA" id="ARBA00022801"/>
    </source>
</evidence>
<keyword evidence="7" id="KW-1185">Reference proteome</keyword>
<evidence type="ECO:0000256" key="1">
    <source>
        <dbReference type="ARBA" id="ARBA00022723"/>
    </source>
</evidence>
<dbReference type="InterPro" id="IPR004843">
    <property type="entry name" value="Calcineurin-like_PHP"/>
</dbReference>
<dbReference type="Proteomes" id="UP001148313">
    <property type="component" value="Unassembled WGS sequence"/>
</dbReference>
<accession>A0ABT4VU83</accession>
<dbReference type="InterPro" id="IPR026575">
    <property type="entry name" value="GpdQ/CpdA-like"/>
</dbReference>
<proteinExistence type="inferred from homology"/>
<dbReference type="RefSeq" id="WP_271091435.1">
    <property type="nucleotide sequence ID" value="NZ_JAPJZH010000014.1"/>
</dbReference>
<evidence type="ECO:0000313" key="6">
    <source>
        <dbReference type="EMBL" id="MDA4847597.1"/>
    </source>
</evidence>
<dbReference type="Gene3D" id="3.60.21.10">
    <property type="match status" value="1"/>
</dbReference>
<evidence type="ECO:0000313" key="7">
    <source>
        <dbReference type="Proteomes" id="UP001148313"/>
    </source>
</evidence>
<dbReference type="CDD" id="cd07402">
    <property type="entry name" value="MPP_GpdQ"/>
    <property type="match status" value="1"/>
</dbReference>
<sequence>MKLIQLTDIHLTTPGETIAGRDPNANFEKALQDVMNFHSDAEAMIITGDLSDWGDEDDYRRLKTRIEALPFPVHLCIGNHDSRDHFLSVFPDRANDDGFVQSVFPLGGHIGLCLDTKVPDTHAGELCDARLAWLSAQLELADRPVFLFMHHNPVATGQAPIDSIMLRNPDLFGKMVGRYREKIRHIFFGHCHLPLSGSLEGVPFSAPRGTNHAGAFNFAEPDLLSGSDLPAAYAVVFVRPESVMVDMIEYGYDGPLHIENSPEYSAWDRKTMIR</sequence>
<keyword evidence="1" id="KW-0479">Metal-binding</keyword>
<dbReference type="PANTHER" id="PTHR42988:SF2">
    <property type="entry name" value="CYCLIC NUCLEOTIDE PHOSPHODIESTERASE CBUA0032-RELATED"/>
    <property type="match status" value="1"/>
</dbReference>
<evidence type="ECO:0000256" key="4">
    <source>
        <dbReference type="ARBA" id="ARBA00025742"/>
    </source>
</evidence>
<comment type="similarity">
    <text evidence="4">Belongs to the cyclic nucleotide phosphodiesterase class-III family.</text>
</comment>
<comment type="caution">
    <text evidence="6">The sequence shown here is derived from an EMBL/GenBank/DDBJ whole genome shotgun (WGS) entry which is preliminary data.</text>
</comment>
<protein>
    <submittedName>
        <fullName evidence="6">Phosphodiesterase</fullName>
    </submittedName>
</protein>
<feature type="domain" description="Calcineurin-like phosphoesterase" evidence="5">
    <location>
        <begin position="1"/>
        <end position="193"/>
    </location>
</feature>
<name>A0ABT4VU83_9HYPH</name>
<dbReference type="InterPro" id="IPR029052">
    <property type="entry name" value="Metallo-depent_PP-like"/>
</dbReference>
<organism evidence="6 7">
    <name type="scientific">Hoeflea poritis</name>
    <dbReference type="NCBI Taxonomy" id="2993659"/>
    <lineage>
        <taxon>Bacteria</taxon>
        <taxon>Pseudomonadati</taxon>
        <taxon>Pseudomonadota</taxon>
        <taxon>Alphaproteobacteria</taxon>
        <taxon>Hyphomicrobiales</taxon>
        <taxon>Rhizobiaceae</taxon>
        <taxon>Hoeflea</taxon>
    </lineage>
</organism>
<evidence type="ECO:0000259" key="5">
    <source>
        <dbReference type="Pfam" id="PF00149"/>
    </source>
</evidence>